<keyword evidence="1" id="KW-0472">Membrane</keyword>
<protein>
    <recommendedName>
        <fullName evidence="4">Poly-beta-1,6-N-acetyl-D-glucosamine biosynthesis protein PgaD</fullName>
    </recommendedName>
</protein>
<sequence length="171" mass="20737">MDQQTEDESIEDLEKYSHDAFFEKGHFWLKARQILITLISWIFVVVPIWWTFSATIFVNKNFMKTVWSYAEGREIFYSYGKFFIIAFIVLAVITVLFTLHNNHYTKQHVKKITNYDEKRLLSRRNAIKDFYTEEFGEPEIRRNEVRYYSVTPEQNLEVDTIDKIYKKFEDE</sequence>
<dbReference type="AlphaFoldDB" id="A0A0H4QE50"/>
<dbReference type="PATRIC" id="fig|1007676.4.peg.645"/>
<dbReference type="EMBL" id="CP012034">
    <property type="protein sequence ID" value="AKP66644.1"/>
    <property type="molecule type" value="Genomic_DNA"/>
</dbReference>
<reference evidence="3" key="1">
    <citation type="submission" date="2015-07" db="EMBL/GenBank/DDBJ databases">
        <title>Lactobacillus ginsenosidimutans/EMML 3141/ whole genome sequencing.</title>
        <authorList>
            <person name="Kim M.K."/>
            <person name="Im W.-T."/>
            <person name="Srinivasan S."/>
            <person name="Lee J.-J."/>
        </authorList>
    </citation>
    <scope>NUCLEOTIDE SEQUENCE [LARGE SCALE GENOMIC DNA]</scope>
    <source>
        <strain evidence="3">EMML 3041</strain>
    </source>
</reference>
<evidence type="ECO:0000256" key="1">
    <source>
        <dbReference type="SAM" id="Phobius"/>
    </source>
</evidence>
<dbReference type="RefSeq" id="WP_048703266.1">
    <property type="nucleotide sequence ID" value="NZ_CP012034.1"/>
</dbReference>
<keyword evidence="1" id="KW-0812">Transmembrane</keyword>
<keyword evidence="1" id="KW-1133">Transmembrane helix</keyword>
<dbReference type="Proteomes" id="UP000036106">
    <property type="component" value="Chromosome"/>
</dbReference>
<feature type="transmembrane region" description="Helical" evidence="1">
    <location>
        <begin position="78"/>
        <end position="99"/>
    </location>
</feature>
<dbReference type="OrthoDB" id="5244771at2"/>
<evidence type="ECO:0008006" key="4">
    <source>
        <dbReference type="Google" id="ProtNLM"/>
    </source>
</evidence>
<accession>A0A0H4QE50</accession>
<dbReference type="KEGG" id="lgn:ABM34_03110"/>
<proteinExistence type="predicted"/>
<name>A0A0H4QE50_9LACO</name>
<feature type="transmembrane region" description="Helical" evidence="1">
    <location>
        <begin position="34"/>
        <end position="58"/>
    </location>
</feature>
<evidence type="ECO:0000313" key="2">
    <source>
        <dbReference type="EMBL" id="AKP66644.1"/>
    </source>
</evidence>
<organism evidence="2 3">
    <name type="scientific">Companilactobacillus ginsenosidimutans</name>
    <dbReference type="NCBI Taxonomy" id="1007676"/>
    <lineage>
        <taxon>Bacteria</taxon>
        <taxon>Bacillati</taxon>
        <taxon>Bacillota</taxon>
        <taxon>Bacilli</taxon>
        <taxon>Lactobacillales</taxon>
        <taxon>Lactobacillaceae</taxon>
        <taxon>Companilactobacillus</taxon>
    </lineage>
</organism>
<evidence type="ECO:0000313" key="3">
    <source>
        <dbReference type="Proteomes" id="UP000036106"/>
    </source>
</evidence>
<gene>
    <name evidence="2" type="ORF">ABM34_03110</name>
</gene>
<dbReference type="STRING" id="1007676.ABM34_03110"/>
<keyword evidence="3" id="KW-1185">Reference proteome</keyword>